<reference evidence="1 2" key="1">
    <citation type="journal article" date="2018" name="Mol. Biol. Evol.">
        <title>Broad Genomic Sampling Reveals a Smut Pathogenic Ancestry of the Fungal Clade Ustilaginomycotina.</title>
        <authorList>
            <person name="Kijpornyongpan T."/>
            <person name="Mondo S.J."/>
            <person name="Barry K."/>
            <person name="Sandor L."/>
            <person name="Lee J."/>
            <person name="Lipzen A."/>
            <person name="Pangilinan J."/>
            <person name="LaButti K."/>
            <person name="Hainaut M."/>
            <person name="Henrissat B."/>
            <person name="Grigoriev I.V."/>
            <person name="Spatafora J.W."/>
            <person name="Aime M.C."/>
        </authorList>
    </citation>
    <scope>NUCLEOTIDE SEQUENCE [LARGE SCALE GENOMIC DNA]</scope>
    <source>
        <strain evidence="1 2">SA 807</strain>
    </source>
</reference>
<keyword evidence="2" id="KW-1185">Reference proteome</keyword>
<dbReference type="Proteomes" id="UP000245626">
    <property type="component" value="Unassembled WGS sequence"/>
</dbReference>
<name>A0ACD0NXS7_9BASI</name>
<evidence type="ECO:0000313" key="2">
    <source>
        <dbReference type="Proteomes" id="UP000245626"/>
    </source>
</evidence>
<gene>
    <name evidence="1" type="ORF">IE53DRAFT_315315</name>
</gene>
<proteinExistence type="predicted"/>
<accession>A0ACD0NXS7</accession>
<organism evidence="1 2">
    <name type="scientific">Violaceomyces palustris</name>
    <dbReference type="NCBI Taxonomy" id="1673888"/>
    <lineage>
        <taxon>Eukaryota</taxon>
        <taxon>Fungi</taxon>
        <taxon>Dikarya</taxon>
        <taxon>Basidiomycota</taxon>
        <taxon>Ustilaginomycotina</taxon>
        <taxon>Ustilaginomycetes</taxon>
        <taxon>Violaceomycetales</taxon>
        <taxon>Violaceomycetaceae</taxon>
        <taxon>Violaceomyces</taxon>
    </lineage>
</organism>
<protein>
    <submittedName>
        <fullName evidence="1">FMN-linked oxidoreductase</fullName>
    </submittedName>
</protein>
<evidence type="ECO:0000313" key="1">
    <source>
        <dbReference type="EMBL" id="PWN50678.1"/>
    </source>
</evidence>
<sequence>MPTTPQTQVISQPLTLPCGKRLPNRLVKAPMEELLADFGGGLPNRLHHNLYNAWAKGGWGMIITGNVAIDDTHLGTPFDVVLPKPPYLEDLLESFRAYADSVTGRSCGVQESNRPLAVVQLVHAGRQSMRGSGRSVWQPAKAPSSVPMRPSDNLGIVGRALDHFMWGTPKEMDLSDIQEVKLRYAQASRLCYLAGFDGVELHASHGYLLAAFLSPKTNLRTDRYGGSNENRARLLLEIVQEVRNVVPPTFALGVKLNSCDYVSGGLTEEDALLNVKWLAETGGVDFIEISGGNYENPSFIMDDFDSEAEKVKLGGGEKKKEDQQGAKGEHVNPVSSRTRKREAFFQSFAKRCRSVVPERRSEEGEQGGGGGIKLILTGGLRTRNGISGVISSGDVDAAALARPAALYPDLASRLTDPTIPDGDPRADTPAYKVPAIGGLSAVPLKLVGAGWGT</sequence>
<dbReference type="EMBL" id="KZ819908">
    <property type="protein sequence ID" value="PWN50678.1"/>
    <property type="molecule type" value="Genomic_DNA"/>
</dbReference>